<reference evidence="1" key="1">
    <citation type="submission" date="2021-01" db="EMBL/GenBank/DDBJ databases">
        <authorList>
            <person name="Corre E."/>
            <person name="Pelletier E."/>
            <person name="Niang G."/>
            <person name="Scheremetjew M."/>
            <person name="Finn R."/>
            <person name="Kale V."/>
            <person name="Holt S."/>
            <person name="Cochrane G."/>
            <person name="Meng A."/>
            <person name="Brown T."/>
            <person name="Cohen L."/>
        </authorList>
    </citation>
    <scope>NUCLEOTIDE SEQUENCE</scope>
    <source>
        <strain evidence="1">Isolate 1302-5</strain>
    </source>
</reference>
<evidence type="ECO:0000313" key="1">
    <source>
        <dbReference type="EMBL" id="CAE2250022.1"/>
    </source>
</evidence>
<dbReference type="GO" id="GO:1902936">
    <property type="term" value="F:phosphatidylinositol bisphosphate binding"/>
    <property type="evidence" value="ECO:0007669"/>
    <property type="project" value="TreeGrafter"/>
</dbReference>
<protein>
    <recommendedName>
        <fullName evidence="2">CRAL-TRIO domain-containing protein</fullName>
    </recommendedName>
</protein>
<dbReference type="SUPFAM" id="SSF52087">
    <property type="entry name" value="CRAL/TRIO domain"/>
    <property type="match status" value="1"/>
</dbReference>
<sequence length="367" mass="41558">MVSHNKYHDDAPSLSALRNFEKMTIASHEYTFAFTCSAFAYTTLSLGMGGGRDRAFAQEVFKCPSREDYLLYYERSRVMAADPEADETMRHIAGEFVKNVRAAKIAALDRALEEDIPASDKAAWVEAAREAPELAASDAHKVMFLRNNDFYEIKSAAQMARYWTMRQEMFGRELAHQKITLVDLSHHRNEIDSGVMRLMRGEDESGRCVIVASMARIHAEGLTLTGLLAACWYVWHAALERPNCQENGVVLILDYKGVSGDMMKQISPYRTAAKKMIFQTLPVSVRAIHVQFGSDCGRWWRLLAPTAAFAAILFKMRCVVYNGTDEEFVVELGKHGMLAEFIPIELGGCETFDNWREWLEERQVLGI</sequence>
<accession>A0A7S4MWW1</accession>
<dbReference type="EMBL" id="HBKQ01030610">
    <property type="protein sequence ID" value="CAE2250022.1"/>
    <property type="molecule type" value="Transcribed_RNA"/>
</dbReference>
<dbReference type="GO" id="GO:0016020">
    <property type="term" value="C:membrane"/>
    <property type="evidence" value="ECO:0007669"/>
    <property type="project" value="TreeGrafter"/>
</dbReference>
<dbReference type="InterPro" id="IPR036865">
    <property type="entry name" value="CRAL-TRIO_dom_sf"/>
</dbReference>
<evidence type="ECO:0008006" key="2">
    <source>
        <dbReference type="Google" id="ProtNLM"/>
    </source>
</evidence>
<organism evidence="1">
    <name type="scientific">Odontella aurita</name>
    <dbReference type="NCBI Taxonomy" id="265563"/>
    <lineage>
        <taxon>Eukaryota</taxon>
        <taxon>Sar</taxon>
        <taxon>Stramenopiles</taxon>
        <taxon>Ochrophyta</taxon>
        <taxon>Bacillariophyta</taxon>
        <taxon>Mediophyceae</taxon>
        <taxon>Biddulphiophycidae</taxon>
        <taxon>Eupodiscales</taxon>
        <taxon>Odontellaceae</taxon>
        <taxon>Odontella</taxon>
    </lineage>
</organism>
<dbReference type="AlphaFoldDB" id="A0A7S4MWW1"/>
<proteinExistence type="predicted"/>
<dbReference type="PANTHER" id="PTHR10174">
    <property type="entry name" value="ALPHA-TOCOPHEROL TRANSFER PROTEIN-RELATED"/>
    <property type="match status" value="1"/>
</dbReference>
<name>A0A7S4MWW1_9STRA</name>
<gene>
    <name evidence="1" type="ORF">OAUR00152_LOCUS20832</name>
</gene>
<dbReference type="Gene3D" id="3.40.525.10">
    <property type="entry name" value="CRAL-TRIO lipid binding domain"/>
    <property type="match status" value="1"/>
</dbReference>
<dbReference type="PANTHER" id="PTHR10174:SF208">
    <property type="entry name" value="CRAL-TRIO DOMAIN-CONTAINING PROTEIN DDB_G0278031"/>
    <property type="match status" value="1"/>
</dbReference>